<proteinExistence type="predicted"/>
<comment type="caution">
    <text evidence="1">The sequence shown here is derived from an EMBL/GenBank/DDBJ whole genome shotgun (WGS) entry which is preliminary data.</text>
</comment>
<dbReference type="Proteomes" id="UP000235145">
    <property type="component" value="Unassembled WGS sequence"/>
</dbReference>
<protein>
    <submittedName>
        <fullName evidence="1">Uncharacterized protein</fullName>
    </submittedName>
</protein>
<evidence type="ECO:0000313" key="2">
    <source>
        <dbReference type="Proteomes" id="UP000235145"/>
    </source>
</evidence>
<organism evidence="1 2">
    <name type="scientific">Lactuca sativa</name>
    <name type="common">Garden lettuce</name>
    <dbReference type="NCBI Taxonomy" id="4236"/>
    <lineage>
        <taxon>Eukaryota</taxon>
        <taxon>Viridiplantae</taxon>
        <taxon>Streptophyta</taxon>
        <taxon>Embryophyta</taxon>
        <taxon>Tracheophyta</taxon>
        <taxon>Spermatophyta</taxon>
        <taxon>Magnoliopsida</taxon>
        <taxon>eudicotyledons</taxon>
        <taxon>Gunneridae</taxon>
        <taxon>Pentapetalae</taxon>
        <taxon>asterids</taxon>
        <taxon>campanulids</taxon>
        <taxon>Asterales</taxon>
        <taxon>Asteraceae</taxon>
        <taxon>Cichorioideae</taxon>
        <taxon>Cichorieae</taxon>
        <taxon>Lactucinae</taxon>
        <taxon>Lactuca</taxon>
    </lineage>
</organism>
<name>A0A9R1W7M7_LACSA</name>
<gene>
    <name evidence="1" type="ORF">LSAT_V11C200083570</name>
</gene>
<evidence type="ECO:0000313" key="1">
    <source>
        <dbReference type="EMBL" id="KAJ0219935.1"/>
    </source>
</evidence>
<accession>A0A9R1W7M7</accession>
<keyword evidence="2" id="KW-1185">Reference proteome</keyword>
<dbReference type="AlphaFoldDB" id="A0A9R1W7M7"/>
<sequence>MASNNFLKKYILKRWRRDVIPTELLRRRFTNSFDDSNSDMTAIDIFNTVDLLLKSHFHFTLVNSHSMLSFTSLNKVFTLTVSDHALLITHIHSNTILY</sequence>
<dbReference type="EMBL" id="NBSK02000002">
    <property type="protein sequence ID" value="KAJ0219935.1"/>
    <property type="molecule type" value="Genomic_DNA"/>
</dbReference>
<reference evidence="1 2" key="1">
    <citation type="journal article" date="2017" name="Nat. Commun.">
        <title>Genome assembly with in vitro proximity ligation data and whole-genome triplication in lettuce.</title>
        <authorList>
            <person name="Reyes-Chin-Wo S."/>
            <person name="Wang Z."/>
            <person name="Yang X."/>
            <person name="Kozik A."/>
            <person name="Arikit S."/>
            <person name="Song C."/>
            <person name="Xia L."/>
            <person name="Froenicke L."/>
            <person name="Lavelle D.O."/>
            <person name="Truco M.J."/>
            <person name="Xia R."/>
            <person name="Zhu S."/>
            <person name="Xu C."/>
            <person name="Xu H."/>
            <person name="Xu X."/>
            <person name="Cox K."/>
            <person name="Korf I."/>
            <person name="Meyers B.C."/>
            <person name="Michelmore R.W."/>
        </authorList>
    </citation>
    <scope>NUCLEOTIDE SEQUENCE [LARGE SCALE GENOMIC DNA]</scope>
    <source>
        <strain evidence="2">cv. Salinas</strain>
        <tissue evidence="1">Seedlings</tissue>
    </source>
</reference>